<gene>
    <name evidence="1" type="ORF">FA15DRAFT_701056</name>
</gene>
<reference evidence="1 2" key="1">
    <citation type="journal article" date="2019" name="Nat. Ecol. Evol.">
        <title>Megaphylogeny resolves global patterns of mushroom evolution.</title>
        <authorList>
            <person name="Varga T."/>
            <person name="Krizsan K."/>
            <person name="Foldi C."/>
            <person name="Dima B."/>
            <person name="Sanchez-Garcia M."/>
            <person name="Sanchez-Ramirez S."/>
            <person name="Szollosi G.J."/>
            <person name="Szarkandi J.G."/>
            <person name="Papp V."/>
            <person name="Albert L."/>
            <person name="Andreopoulos W."/>
            <person name="Angelini C."/>
            <person name="Antonin V."/>
            <person name="Barry K.W."/>
            <person name="Bougher N.L."/>
            <person name="Buchanan P."/>
            <person name="Buyck B."/>
            <person name="Bense V."/>
            <person name="Catcheside P."/>
            <person name="Chovatia M."/>
            <person name="Cooper J."/>
            <person name="Damon W."/>
            <person name="Desjardin D."/>
            <person name="Finy P."/>
            <person name="Geml J."/>
            <person name="Haridas S."/>
            <person name="Hughes K."/>
            <person name="Justo A."/>
            <person name="Karasinski D."/>
            <person name="Kautmanova I."/>
            <person name="Kiss B."/>
            <person name="Kocsube S."/>
            <person name="Kotiranta H."/>
            <person name="LaButti K.M."/>
            <person name="Lechner B.E."/>
            <person name="Liimatainen K."/>
            <person name="Lipzen A."/>
            <person name="Lukacs Z."/>
            <person name="Mihaltcheva S."/>
            <person name="Morgado L.N."/>
            <person name="Niskanen T."/>
            <person name="Noordeloos M.E."/>
            <person name="Ohm R.A."/>
            <person name="Ortiz-Santana B."/>
            <person name="Ovrebo C."/>
            <person name="Racz N."/>
            <person name="Riley R."/>
            <person name="Savchenko A."/>
            <person name="Shiryaev A."/>
            <person name="Soop K."/>
            <person name="Spirin V."/>
            <person name="Szebenyi C."/>
            <person name="Tomsovsky M."/>
            <person name="Tulloss R.E."/>
            <person name="Uehling J."/>
            <person name="Grigoriev I.V."/>
            <person name="Vagvolgyi C."/>
            <person name="Papp T."/>
            <person name="Martin F.M."/>
            <person name="Miettinen O."/>
            <person name="Hibbett D.S."/>
            <person name="Nagy L.G."/>
        </authorList>
    </citation>
    <scope>NUCLEOTIDE SEQUENCE [LARGE SCALE GENOMIC DNA]</scope>
    <source>
        <strain evidence="1 2">CBS 121175</strain>
    </source>
</reference>
<keyword evidence="2" id="KW-1185">Reference proteome</keyword>
<proteinExistence type="predicted"/>
<dbReference type="AlphaFoldDB" id="A0A5C3L6K3"/>
<evidence type="ECO:0000313" key="2">
    <source>
        <dbReference type="Proteomes" id="UP000307440"/>
    </source>
</evidence>
<organism evidence="1 2">
    <name type="scientific">Coprinopsis marcescibilis</name>
    <name type="common">Agaric fungus</name>
    <name type="synonym">Psathyrella marcescibilis</name>
    <dbReference type="NCBI Taxonomy" id="230819"/>
    <lineage>
        <taxon>Eukaryota</taxon>
        <taxon>Fungi</taxon>
        <taxon>Dikarya</taxon>
        <taxon>Basidiomycota</taxon>
        <taxon>Agaricomycotina</taxon>
        <taxon>Agaricomycetes</taxon>
        <taxon>Agaricomycetidae</taxon>
        <taxon>Agaricales</taxon>
        <taxon>Agaricineae</taxon>
        <taxon>Psathyrellaceae</taxon>
        <taxon>Coprinopsis</taxon>
    </lineage>
</organism>
<evidence type="ECO:0000313" key="1">
    <source>
        <dbReference type="EMBL" id="TFK28380.1"/>
    </source>
</evidence>
<name>A0A5C3L6K3_COPMA</name>
<dbReference type="Proteomes" id="UP000307440">
    <property type="component" value="Unassembled WGS sequence"/>
</dbReference>
<accession>A0A5C3L6K3</accession>
<dbReference type="EMBL" id="ML210156">
    <property type="protein sequence ID" value="TFK28380.1"/>
    <property type="molecule type" value="Genomic_DNA"/>
</dbReference>
<protein>
    <submittedName>
        <fullName evidence="1">Uncharacterized protein</fullName>
    </submittedName>
</protein>
<sequence>MSSTPNPLFQELEGLTPGYLTPNDTVVWLMFINPKKAMGLKDLIGQEAWEKACSIEYFIGTPCHFYSGEMPDKDPYSHERLVLAICTDYNVDAAMHVNNAERIKRVLSDYAKSSTTDKHRVALFLYNNRWSMSRGLDLVDYYDLNRRERATTVIARAGFERWPDNTRAMFNELFGDMVRVGADCMDVGEDSVLEVIKYALNRDSLHLEQEMISWAPVVSTKAGNIYRKTLDTLAPGPL</sequence>